<keyword evidence="12" id="KW-1185">Reference proteome</keyword>
<evidence type="ECO:0000313" key="12">
    <source>
        <dbReference type="Proteomes" id="UP000054466"/>
    </source>
</evidence>
<dbReference type="SUPFAM" id="SSF48264">
    <property type="entry name" value="Cytochrome P450"/>
    <property type="match status" value="1"/>
</dbReference>
<accession>A0A0D1ZS15</accession>
<dbReference type="HOGENOM" id="CLU_001570_27_0_1"/>
<dbReference type="PRINTS" id="PR00464">
    <property type="entry name" value="EP450II"/>
</dbReference>
<name>A0A0D1ZS15_9EURO</name>
<evidence type="ECO:0000256" key="4">
    <source>
        <dbReference type="ARBA" id="ARBA00022723"/>
    </source>
</evidence>
<dbReference type="PRINTS" id="PR00385">
    <property type="entry name" value="P450"/>
</dbReference>
<dbReference type="PANTHER" id="PTHR24287:SF1">
    <property type="entry name" value="P450, PUTATIVE (EUROFUNG)-RELATED"/>
    <property type="match status" value="1"/>
</dbReference>
<evidence type="ECO:0000256" key="10">
    <source>
        <dbReference type="SAM" id="Phobius"/>
    </source>
</evidence>
<dbReference type="STRING" id="569365.A0A0D1ZS15"/>
<gene>
    <name evidence="11" type="ORF">PV07_02544</name>
</gene>
<dbReference type="PANTHER" id="PTHR24287">
    <property type="entry name" value="P450, PUTATIVE (EUROFUNG)-RELATED"/>
    <property type="match status" value="1"/>
</dbReference>
<dbReference type="CDD" id="cd11063">
    <property type="entry name" value="CYP52"/>
    <property type="match status" value="1"/>
</dbReference>
<keyword evidence="5 9" id="KW-0560">Oxidoreductase</keyword>
<dbReference type="InterPro" id="IPR002974">
    <property type="entry name" value="Cyt_P450_E_CYP52_ascomycetes"/>
</dbReference>
<dbReference type="PRINTS" id="PR01239">
    <property type="entry name" value="EP450IICYP52"/>
</dbReference>
<keyword evidence="10" id="KW-0812">Transmembrane</keyword>
<evidence type="ECO:0000256" key="2">
    <source>
        <dbReference type="ARBA" id="ARBA00010617"/>
    </source>
</evidence>
<evidence type="ECO:0000256" key="9">
    <source>
        <dbReference type="RuleBase" id="RU000461"/>
    </source>
</evidence>
<proteinExistence type="inferred from homology"/>
<protein>
    <submittedName>
        <fullName evidence="11">Uncharacterized protein</fullName>
    </submittedName>
</protein>
<keyword evidence="10" id="KW-0472">Membrane</keyword>
<feature type="transmembrane region" description="Helical" evidence="10">
    <location>
        <begin position="22"/>
        <end position="42"/>
    </location>
</feature>
<sequence length="549" mass="62179">MLSPRFERLIHHPSDQPSSRDIMLKIALLCAVATAFVLYLLISSIATRRRHAAAAKQLGCRPAPTEYHPDVVGLVNLIKMLRANSKNQVLEYLQGVFDDVSRRTNKTVYSYDTCILGDRVFITCDPRNIQAILATQFKDFELGKIRTGAFAPLLGHGIFSADGKQWEHSRALLRPQFSRDQVKDLDLEEKHVQNLLRALPVEADRWTSTIDIQPLISRFTMDSASEFLFGESTNIQLSALSEVAAAKNAEDRAFVEAFEACQDRMAKALLVNEFYSVMLTKKHRDDCRLCHEYIDRFVHKALGRDRKQDPVESGKKEKYVFLESLVHETRDPIEIRNQLLSILLAGRDTTASLLSFLFLMLVQNPEIFDKLRSAILDDFGTFKSPKNLTFTDLKACSYLQWCINETLRLYPSVPLNGRRCTRDTSLPFGGGEDGLSPVFVPAGTEIAYLVYVMQRHPDFWGSDADTFRPERWQNHKYGFEYLPFNGGPRICLGQQFALTKAAYVTVRLLQRFDKLDGSSVPPGPIKWAVTLTGKPKDGVKLRLHAAAED</sequence>
<comment type="cofactor">
    <cofactor evidence="1 8">
        <name>heme</name>
        <dbReference type="ChEBI" id="CHEBI:30413"/>
    </cofactor>
</comment>
<dbReference type="RefSeq" id="XP_016251067.1">
    <property type="nucleotide sequence ID" value="XM_016389165.1"/>
</dbReference>
<dbReference type="PROSITE" id="PS00086">
    <property type="entry name" value="CYTOCHROME_P450"/>
    <property type="match status" value="1"/>
</dbReference>
<reference evidence="11 12" key="1">
    <citation type="submission" date="2015-01" db="EMBL/GenBank/DDBJ databases">
        <title>The Genome Sequence of Cladophialophora immunda CBS83496.</title>
        <authorList>
            <consortium name="The Broad Institute Genomics Platform"/>
            <person name="Cuomo C."/>
            <person name="de Hoog S."/>
            <person name="Gorbushina A."/>
            <person name="Stielow B."/>
            <person name="Teixiera M."/>
            <person name="Abouelleil A."/>
            <person name="Chapman S.B."/>
            <person name="Priest M."/>
            <person name="Young S.K."/>
            <person name="Wortman J."/>
            <person name="Nusbaum C."/>
            <person name="Birren B."/>
        </authorList>
    </citation>
    <scope>NUCLEOTIDE SEQUENCE [LARGE SCALE GENOMIC DNA]</scope>
    <source>
        <strain evidence="11 12">CBS 83496</strain>
    </source>
</reference>
<dbReference type="AlphaFoldDB" id="A0A0D1ZS15"/>
<dbReference type="EMBL" id="KN847041">
    <property type="protein sequence ID" value="KIW30851.1"/>
    <property type="molecule type" value="Genomic_DNA"/>
</dbReference>
<dbReference type="Gene3D" id="1.10.630.10">
    <property type="entry name" value="Cytochrome P450"/>
    <property type="match status" value="1"/>
</dbReference>
<keyword evidence="10" id="KW-1133">Transmembrane helix</keyword>
<organism evidence="11 12">
    <name type="scientific">Cladophialophora immunda</name>
    <dbReference type="NCBI Taxonomy" id="569365"/>
    <lineage>
        <taxon>Eukaryota</taxon>
        <taxon>Fungi</taxon>
        <taxon>Dikarya</taxon>
        <taxon>Ascomycota</taxon>
        <taxon>Pezizomycotina</taxon>
        <taxon>Eurotiomycetes</taxon>
        <taxon>Chaetothyriomycetidae</taxon>
        <taxon>Chaetothyriales</taxon>
        <taxon>Herpotrichiellaceae</taxon>
        <taxon>Cladophialophora</taxon>
    </lineage>
</organism>
<dbReference type="InterPro" id="IPR002402">
    <property type="entry name" value="Cyt_P450_E_grp-II"/>
</dbReference>
<dbReference type="OrthoDB" id="1470350at2759"/>
<dbReference type="Proteomes" id="UP000054466">
    <property type="component" value="Unassembled WGS sequence"/>
</dbReference>
<evidence type="ECO:0000256" key="3">
    <source>
        <dbReference type="ARBA" id="ARBA00022617"/>
    </source>
</evidence>
<keyword evidence="3 8" id="KW-0349">Heme</keyword>
<evidence type="ECO:0000256" key="5">
    <source>
        <dbReference type="ARBA" id="ARBA00023002"/>
    </source>
</evidence>
<dbReference type="InterPro" id="IPR001128">
    <property type="entry name" value="Cyt_P450"/>
</dbReference>
<keyword evidence="7 9" id="KW-0503">Monooxygenase</keyword>
<evidence type="ECO:0000256" key="6">
    <source>
        <dbReference type="ARBA" id="ARBA00023004"/>
    </source>
</evidence>
<dbReference type="GO" id="GO:0020037">
    <property type="term" value="F:heme binding"/>
    <property type="evidence" value="ECO:0007669"/>
    <property type="project" value="InterPro"/>
</dbReference>
<keyword evidence="4 8" id="KW-0479">Metal-binding</keyword>
<comment type="similarity">
    <text evidence="2 9">Belongs to the cytochrome P450 family.</text>
</comment>
<evidence type="ECO:0000256" key="7">
    <source>
        <dbReference type="ARBA" id="ARBA00023033"/>
    </source>
</evidence>
<keyword evidence="6 8" id="KW-0408">Iron</keyword>
<dbReference type="Pfam" id="PF00067">
    <property type="entry name" value="p450"/>
    <property type="match status" value="1"/>
</dbReference>
<evidence type="ECO:0000256" key="8">
    <source>
        <dbReference type="PIRSR" id="PIRSR602402-1"/>
    </source>
</evidence>
<dbReference type="VEuPathDB" id="FungiDB:PV07_02544"/>
<dbReference type="InterPro" id="IPR017972">
    <property type="entry name" value="Cyt_P450_CS"/>
</dbReference>
<dbReference type="InterPro" id="IPR047146">
    <property type="entry name" value="Cyt_P450_E_CYP52_fungi"/>
</dbReference>
<dbReference type="GO" id="GO:0005506">
    <property type="term" value="F:iron ion binding"/>
    <property type="evidence" value="ECO:0007669"/>
    <property type="project" value="InterPro"/>
</dbReference>
<dbReference type="InterPro" id="IPR036396">
    <property type="entry name" value="Cyt_P450_sf"/>
</dbReference>
<evidence type="ECO:0000256" key="1">
    <source>
        <dbReference type="ARBA" id="ARBA00001971"/>
    </source>
</evidence>
<feature type="binding site" description="axial binding residue" evidence="8">
    <location>
        <position position="491"/>
    </location>
    <ligand>
        <name>heme</name>
        <dbReference type="ChEBI" id="CHEBI:30413"/>
    </ligand>
    <ligandPart>
        <name>Fe</name>
        <dbReference type="ChEBI" id="CHEBI:18248"/>
    </ligandPart>
</feature>
<dbReference type="GO" id="GO:0016712">
    <property type="term" value="F:oxidoreductase activity, acting on paired donors, with incorporation or reduction of molecular oxygen, reduced flavin or flavoprotein as one donor, and incorporation of one atom of oxygen"/>
    <property type="evidence" value="ECO:0007669"/>
    <property type="project" value="InterPro"/>
</dbReference>
<dbReference type="GeneID" id="27341738"/>
<evidence type="ECO:0000313" key="11">
    <source>
        <dbReference type="EMBL" id="KIW30851.1"/>
    </source>
</evidence>